<proteinExistence type="predicted"/>
<dbReference type="EMBL" id="CP107006">
    <property type="protein sequence ID" value="UYQ92729.1"/>
    <property type="molecule type" value="Genomic_DNA"/>
</dbReference>
<organism evidence="2 3">
    <name type="scientific">Chitinophaga horti</name>
    <dbReference type="NCBI Taxonomy" id="2920382"/>
    <lineage>
        <taxon>Bacteria</taxon>
        <taxon>Pseudomonadati</taxon>
        <taxon>Bacteroidota</taxon>
        <taxon>Chitinophagia</taxon>
        <taxon>Chitinophagales</taxon>
        <taxon>Chitinophagaceae</taxon>
        <taxon>Chitinophaga</taxon>
    </lineage>
</organism>
<sequence>MKKVFAFTAITLLSATMVVAQDKKKDQPKEKCKPTANGKSCCTQPTKAAALRTAKPAAKPVAPAQKS</sequence>
<evidence type="ECO:0000313" key="2">
    <source>
        <dbReference type="EMBL" id="UYQ92729.1"/>
    </source>
</evidence>
<dbReference type="RefSeq" id="WP_244836298.1">
    <property type="nucleotide sequence ID" value="NZ_CP107006.1"/>
</dbReference>
<reference evidence="2" key="1">
    <citation type="submission" date="2022-10" db="EMBL/GenBank/DDBJ databases">
        <title>Chitinophaga sp. nov., isolated from soil.</title>
        <authorList>
            <person name="Jeon C.O."/>
        </authorList>
    </citation>
    <scope>NUCLEOTIDE SEQUENCE</scope>
    <source>
        <strain evidence="2">R8</strain>
    </source>
</reference>
<name>A0ABY6J346_9BACT</name>
<feature type="chain" id="PRO_5047509174" evidence="1">
    <location>
        <begin position="21"/>
        <end position="67"/>
    </location>
</feature>
<keyword evidence="3" id="KW-1185">Reference proteome</keyword>
<feature type="signal peptide" evidence="1">
    <location>
        <begin position="1"/>
        <end position="20"/>
    </location>
</feature>
<evidence type="ECO:0000313" key="3">
    <source>
        <dbReference type="Proteomes" id="UP001162741"/>
    </source>
</evidence>
<gene>
    <name evidence="2" type="ORF">MKQ68_21865</name>
</gene>
<protein>
    <submittedName>
        <fullName evidence="2">Uncharacterized protein</fullName>
    </submittedName>
</protein>
<evidence type="ECO:0000256" key="1">
    <source>
        <dbReference type="SAM" id="SignalP"/>
    </source>
</evidence>
<dbReference type="Proteomes" id="UP001162741">
    <property type="component" value="Chromosome"/>
</dbReference>
<accession>A0ABY6J346</accession>
<keyword evidence="1" id="KW-0732">Signal</keyword>